<protein>
    <submittedName>
        <fullName evidence="3">Uncharacterized protein</fullName>
    </submittedName>
</protein>
<evidence type="ECO:0000313" key="3">
    <source>
        <dbReference type="EMBL" id="SIT14229.1"/>
    </source>
</evidence>
<dbReference type="Proteomes" id="UP000185781">
    <property type="component" value="Unassembled WGS sequence"/>
</dbReference>
<feature type="chain" id="PRO_5012907651" evidence="2">
    <location>
        <begin position="20"/>
        <end position="716"/>
    </location>
</feature>
<sequence length="716" mass="73348">MTKKLLNLAIAFSSISAFYAQVGINSTSPNTTFEIVSKTNGVRPEGILIPRLTGDQIKNMEPLLGSSQNSMMIYATSAATSLTASTVDLTAPGFYYYNFGLAKWVAINNFGTAAKTPISGLIDGTENNSIDSKNFAQSWDWTTASTQTPLTLRANALTTGTLLDITSTSTALNSTNGLVRIINNAAPSNATGIFARFQPSNVAGSGMSLLNNGNSGFGTTAPSAKIHILESGTTNQPAAIISQSSSAADTGSLASTGSKGMFIDMSSATLDRALVITQNGTATNSRGLNVVMAATNPSLGAFINHNGTGEGLRIQNTNTATTSNGILVIHSGNSTGNGVRVQMDGTTSTGGGFSVLSAGTASGVFTTTTATSTDATADVSTRRAGVWGNRVLGSAAASNSGSGYSGPSSAATTLAHTTLYGSMGNAEPTASTDAYIFGVLGEVLSVASAAAVDRSGGVLGNSQVAGTFGILGYRTSASANAGVYGNAAMSTGTGRSALGSEAAGFGVMGVGDLMGAAFRGNVYGINASGSRYGMYVDGATYTNNVIANVSTVDGSTERVTTYVPTSTTADIYTRGTATLDASGRVSVSFDRKFSDLVAENSVVVTITPIGKGSQIYLEQEPTKTGFSAKTDDNNAVKFSYIAVGTRKGLENIAVPKEILSKDYDENMTAVLHNEADTSSKGKPVHWNGSELKFEKSANAPSNARLNTAQLKAEKIE</sequence>
<dbReference type="AlphaFoldDB" id="A0A1N7PUV2"/>
<name>A0A1N7PUV2_9FLAO</name>
<accession>A0A1N7PUV2</accession>
<evidence type="ECO:0000256" key="1">
    <source>
        <dbReference type="SAM" id="MobiDB-lite"/>
    </source>
</evidence>
<feature type="region of interest" description="Disordered" evidence="1">
    <location>
        <begin position="697"/>
        <end position="716"/>
    </location>
</feature>
<proteinExistence type="predicted"/>
<dbReference type="OrthoDB" id="1488700at2"/>
<feature type="signal peptide" evidence="2">
    <location>
        <begin position="1"/>
        <end position="19"/>
    </location>
</feature>
<evidence type="ECO:0000313" key="4">
    <source>
        <dbReference type="Proteomes" id="UP000185781"/>
    </source>
</evidence>
<reference evidence="3 4" key="1">
    <citation type="submission" date="2017-01" db="EMBL/GenBank/DDBJ databases">
        <authorList>
            <person name="Mah S.A."/>
            <person name="Swanson W.J."/>
            <person name="Moy G.W."/>
            <person name="Vacquier V.D."/>
        </authorList>
    </citation>
    <scope>NUCLEOTIDE SEQUENCE [LARGE SCALE GENOMIC DNA]</scope>
    <source>
        <strain evidence="3 4">DSM 18014</strain>
    </source>
</reference>
<dbReference type="EMBL" id="FTOV01000007">
    <property type="protein sequence ID" value="SIT14229.1"/>
    <property type="molecule type" value="Genomic_DNA"/>
</dbReference>
<organism evidence="3 4">
    <name type="scientific">Chryseobacterium gambrini</name>
    <dbReference type="NCBI Taxonomy" id="373672"/>
    <lineage>
        <taxon>Bacteria</taxon>
        <taxon>Pseudomonadati</taxon>
        <taxon>Bacteroidota</taxon>
        <taxon>Flavobacteriia</taxon>
        <taxon>Flavobacteriales</taxon>
        <taxon>Weeksellaceae</taxon>
        <taxon>Chryseobacterium group</taxon>
        <taxon>Chryseobacterium</taxon>
    </lineage>
</organism>
<gene>
    <name evidence="3" type="ORF">SAMN05421785_107214</name>
</gene>
<evidence type="ECO:0000256" key="2">
    <source>
        <dbReference type="SAM" id="SignalP"/>
    </source>
</evidence>
<keyword evidence="2" id="KW-0732">Signal</keyword>
<dbReference type="STRING" id="373672.SAMN05421785_107214"/>
<feature type="compositionally biased region" description="Polar residues" evidence="1">
    <location>
        <begin position="698"/>
        <end position="709"/>
    </location>
</feature>
<dbReference type="RefSeq" id="WP_076394088.1">
    <property type="nucleotide sequence ID" value="NZ_FTOV01000007.1"/>
</dbReference>